<feature type="region of interest" description="Disordered" evidence="1">
    <location>
        <begin position="455"/>
        <end position="495"/>
    </location>
</feature>
<comment type="caution">
    <text evidence="2">The sequence shown here is derived from an EMBL/GenBank/DDBJ whole genome shotgun (WGS) entry which is preliminary data.</text>
</comment>
<dbReference type="Proteomes" id="UP000774326">
    <property type="component" value="Unassembled WGS sequence"/>
</dbReference>
<feature type="compositionally biased region" description="Polar residues" evidence="1">
    <location>
        <begin position="459"/>
        <end position="470"/>
    </location>
</feature>
<dbReference type="EMBL" id="JAEUBG010005416">
    <property type="protein sequence ID" value="KAH3675480.1"/>
    <property type="molecule type" value="Genomic_DNA"/>
</dbReference>
<evidence type="ECO:0000313" key="3">
    <source>
        <dbReference type="Proteomes" id="UP000774326"/>
    </source>
</evidence>
<protein>
    <submittedName>
        <fullName evidence="2">Uncharacterized protein</fullName>
    </submittedName>
</protein>
<organism evidence="2 3">
    <name type="scientific">Wickerhamomyces pijperi</name>
    <name type="common">Yeast</name>
    <name type="synonym">Pichia pijperi</name>
    <dbReference type="NCBI Taxonomy" id="599730"/>
    <lineage>
        <taxon>Eukaryota</taxon>
        <taxon>Fungi</taxon>
        <taxon>Dikarya</taxon>
        <taxon>Ascomycota</taxon>
        <taxon>Saccharomycotina</taxon>
        <taxon>Saccharomycetes</taxon>
        <taxon>Phaffomycetales</taxon>
        <taxon>Wickerhamomycetaceae</taxon>
        <taxon>Wickerhamomyces</taxon>
    </lineage>
</organism>
<reference evidence="2" key="1">
    <citation type="journal article" date="2021" name="Open Biol.">
        <title>Shared evolutionary footprints suggest mitochondrial oxidative damage underlies multiple complex I losses in fungi.</title>
        <authorList>
            <person name="Schikora-Tamarit M.A."/>
            <person name="Marcet-Houben M."/>
            <person name="Nosek J."/>
            <person name="Gabaldon T."/>
        </authorList>
    </citation>
    <scope>NUCLEOTIDE SEQUENCE</scope>
    <source>
        <strain evidence="2">CBS2887</strain>
    </source>
</reference>
<evidence type="ECO:0000256" key="1">
    <source>
        <dbReference type="SAM" id="MobiDB-lite"/>
    </source>
</evidence>
<keyword evidence="3" id="KW-1185">Reference proteome</keyword>
<name>A0A9P8PQ09_WICPI</name>
<evidence type="ECO:0000313" key="2">
    <source>
        <dbReference type="EMBL" id="KAH3675480.1"/>
    </source>
</evidence>
<proteinExistence type="predicted"/>
<gene>
    <name evidence="2" type="ORF">WICPIJ_009353</name>
</gene>
<dbReference type="AlphaFoldDB" id="A0A9P8PQ09"/>
<accession>A0A9P8PQ09</accession>
<feature type="compositionally biased region" description="Acidic residues" evidence="1">
    <location>
        <begin position="482"/>
        <end position="495"/>
    </location>
</feature>
<reference evidence="2" key="2">
    <citation type="submission" date="2021-01" db="EMBL/GenBank/DDBJ databases">
        <authorList>
            <person name="Schikora-Tamarit M.A."/>
        </authorList>
    </citation>
    <scope>NUCLEOTIDE SEQUENCE</scope>
    <source>
        <strain evidence="2">CBS2887</strain>
    </source>
</reference>
<sequence>MVVSNSASTCLPNCAATNALTKALSTRIAILEQELNSIGGAGQVEDEEILIPTGRNQGEDLETTAYDSTLEDLLRQGQSTNVQENLYDTQSALETFSKMKETHKLSLASIENSVSNNLKLKFLQYSSMKALLDVYSIVGNEKPFLRVRSHTGKPRKDGTSKVYFDYKCHICHSQTARIIFDGEYFNLESSEKYPLAFDHVCDISKSFEKEITRSFKIDKLEKYELAKDKLYPKSFNLFNSYLLLSGLRNIEIQKVVSFITSNCIKILPNKTILEVTDKIPTKSMTLFNTVLESFLHIFNILDPSVFQTINDIMGTNFSIETTVEKYSKQVFDVFKTNNIFAIDEDPASVSLPSIALTLAERGVKVAVQYKKTANGSLFVLSDEFTNKEKQEILNIYCKMNRSGIEFQSELWQLNGLQMGSDQPVINSDDIERNGDDSQTLENIIINGLNGAGDLPNLDTDINTGETNGTLKSDARTSTTTNDDNDDDDNDDDDDDGVYLGRMFAAELEKDDHFSENKSEKYNISNFQTGLLSLKNQQPTGLVFFQNIEPDWIKHITPSLAIDACHLFNKFRAKTSRSEVLINMTTLTGNNQILPIGSFLTPVENADAYMFFLSVSRTIFNLALSIVFSSCCWELTIGKAICVANGCIVRGLNRRFIYQVS</sequence>